<evidence type="ECO:0000313" key="9">
    <source>
        <dbReference type="EMBL" id="AQQ54338.1"/>
    </source>
</evidence>
<organism evidence="9 10">
    <name type="scientific">Planococcus lenghuensis</name>
    <dbReference type="NCBI Taxonomy" id="2213202"/>
    <lineage>
        <taxon>Bacteria</taxon>
        <taxon>Bacillati</taxon>
        <taxon>Bacillota</taxon>
        <taxon>Bacilli</taxon>
        <taxon>Bacillales</taxon>
        <taxon>Caryophanaceae</taxon>
        <taxon>Planococcus</taxon>
    </lineage>
</organism>
<evidence type="ECO:0000256" key="6">
    <source>
        <dbReference type="ARBA" id="ARBA00023136"/>
    </source>
</evidence>
<dbReference type="OrthoDB" id="2958608at2"/>
<keyword evidence="3" id="KW-1003">Cell membrane</keyword>
<evidence type="ECO:0000256" key="4">
    <source>
        <dbReference type="ARBA" id="ARBA00022692"/>
    </source>
</evidence>
<sequence length="290" mass="33813">MRWVKFLLKFLFSLIVILLASGLPVLVGGFAAGELRLEIYFRTIRDVLESLWPVQDIAIMNFRAQQEMPLFPDIFAYISYSLQILTLAIIAAVVTALVFTVLTMMLPDRWREQVKLALYFLESIPDLLVIMLAQLAVIAFFKKTGILVSSIAVLGDDRIYWLPVLCLMILPMIQLYRLSMLTFQEEERQLYVEFARSLGYSKAITVLLHMFRNAMTSVFFQSKKTVWFMLSNLFVLELMFNLPGIILFWQENMTPEVFLVTVLSFFLPVFILYSIGEWYFLRRLYGREIV</sequence>
<dbReference type="InterPro" id="IPR035906">
    <property type="entry name" value="MetI-like_sf"/>
</dbReference>
<dbReference type="PANTHER" id="PTHR30465">
    <property type="entry name" value="INNER MEMBRANE ABC TRANSPORTER"/>
    <property type="match status" value="1"/>
</dbReference>
<name>A0A1Q2L1K5_9BACL</name>
<evidence type="ECO:0000256" key="2">
    <source>
        <dbReference type="ARBA" id="ARBA00022448"/>
    </source>
</evidence>
<feature type="transmembrane region" description="Helical" evidence="7">
    <location>
        <begin position="116"/>
        <end position="140"/>
    </location>
</feature>
<gene>
    <name evidence="9" type="ORF">B0X71_15350</name>
</gene>
<dbReference type="KEGG" id="pmar:B0X71_15350"/>
<dbReference type="EMBL" id="CP019640">
    <property type="protein sequence ID" value="AQQ54338.1"/>
    <property type="molecule type" value="Genomic_DNA"/>
</dbReference>
<keyword evidence="5 7" id="KW-1133">Transmembrane helix</keyword>
<dbReference type="AlphaFoldDB" id="A0A1Q2L1K5"/>
<feature type="transmembrane region" description="Helical" evidence="7">
    <location>
        <begin position="199"/>
        <end position="220"/>
    </location>
</feature>
<keyword evidence="4 7" id="KW-0812">Transmembrane</keyword>
<evidence type="ECO:0000256" key="7">
    <source>
        <dbReference type="SAM" id="Phobius"/>
    </source>
</evidence>
<accession>A0A1Q2L1K5</accession>
<comment type="subcellular location">
    <subcellularLocation>
        <location evidence="1">Cell membrane</location>
        <topology evidence="1">Multi-pass membrane protein</topology>
    </subcellularLocation>
</comment>
<dbReference type="Pfam" id="PF00528">
    <property type="entry name" value="BPD_transp_1"/>
    <property type="match status" value="1"/>
</dbReference>
<dbReference type="InterPro" id="IPR000515">
    <property type="entry name" value="MetI-like"/>
</dbReference>
<feature type="transmembrane region" description="Helical" evidence="7">
    <location>
        <begin position="226"/>
        <end position="249"/>
    </location>
</feature>
<dbReference type="SUPFAM" id="SSF161098">
    <property type="entry name" value="MetI-like"/>
    <property type="match status" value="1"/>
</dbReference>
<proteinExistence type="predicted"/>
<dbReference type="Proteomes" id="UP000188184">
    <property type="component" value="Chromosome"/>
</dbReference>
<feature type="transmembrane region" description="Helical" evidence="7">
    <location>
        <begin position="77"/>
        <end position="104"/>
    </location>
</feature>
<reference evidence="9 10" key="1">
    <citation type="submission" date="2017-02" db="EMBL/GenBank/DDBJ databases">
        <title>The complete genomic sequence of a novel cold adapted crude oil-degrading bacterium Planococcus qaidamina Y42.</title>
        <authorList>
            <person name="Yang R."/>
        </authorList>
    </citation>
    <scope>NUCLEOTIDE SEQUENCE [LARGE SCALE GENOMIC DNA]</scope>
    <source>
        <strain evidence="9 10">Y42</strain>
    </source>
</reference>
<evidence type="ECO:0000256" key="1">
    <source>
        <dbReference type="ARBA" id="ARBA00004651"/>
    </source>
</evidence>
<evidence type="ECO:0000256" key="5">
    <source>
        <dbReference type="ARBA" id="ARBA00022989"/>
    </source>
</evidence>
<dbReference type="GO" id="GO:0055085">
    <property type="term" value="P:transmembrane transport"/>
    <property type="evidence" value="ECO:0007669"/>
    <property type="project" value="InterPro"/>
</dbReference>
<feature type="domain" description="ABC transmembrane type-1" evidence="8">
    <location>
        <begin position="93"/>
        <end position="274"/>
    </location>
</feature>
<feature type="transmembrane region" description="Helical" evidence="7">
    <location>
        <begin position="160"/>
        <end position="178"/>
    </location>
</feature>
<keyword evidence="2" id="KW-0813">Transport</keyword>
<protein>
    <recommendedName>
        <fullName evidence="8">ABC transmembrane type-1 domain-containing protein</fullName>
    </recommendedName>
</protein>
<dbReference type="PANTHER" id="PTHR30465:SF44">
    <property type="entry name" value="ABC-TYPE DIPEPTIDE_OLIGOPEPTIDE TRANSPORT SYSTEM, PERMEASE COMPONENT"/>
    <property type="match status" value="1"/>
</dbReference>
<dbReference type="GO" id="GO:0005886">
    <property type="term" value="C:plasma membrane"/>
    <property type="evidence" value="ECO:0007669"/>
    <property type="project" value="UniProtKB-SubCell"/>
</dbReference>
<feature type="transmembrane region" description="Helical" evidence="7">
    <location>
        <begin position="256"/>
        <end position="275"/>
    </location>
</feature>
<evidence type="ECO:0000256" key="3">
    <source>
        <dbReference type="ARBA" id="ARBA00022475"/>
    </source>
</evidence>
<keyword evidence="10" id="KW-1185">Reference proteome</keyword>
<keyword evidence="6 7" id="KW-0472">Membrane</keyword>
<evidence type="ECO:0000259" key="8">
    <source>
        <dbReference type="Pfam" id="PF00528"/>
    </source>
</evidence>
<evidence type="ECO:0000313" key="10">
    <source>
        <dbReference type="Proteomes" id="UP000188184"/>
    </source>
</evidence>